<gene>
    <name evidence="3" type="ORF">IV203_011610</name>
</gene>
<name>A0A9K3KSB5_9STRA</name>
<evidence type="ECO:0000313" key="3">
    <source>
        <dbReference type="EMBL" id="KAG7349013.1"/>
    </source>
</evidence>
<evidence type="ECO:0000256" key="1">
    <source>
        <dbReference type="SAM" id="MobiDB-lite"/>
    </source>
</evidence>
<feature type="transmembrane region" description="Helical" evidence="2">
    <location>
        <begin position="414"/>
        <end position="438"/>
    </location>
</feature>
<dbReference type="InterPro" id="IPR040035">
    <property type="entry name" value="TMEM180"/>
</dbReference>
<sequence length="572" mass="64890">MISPDTKLRHRHEDVLPQVSSPRTTQSMSSTDDLSVSTQTQIPQLPYHHQQQHHNGTRIPSAATSAYPESRGHQWVQQYTGILTLAGMCTSLLSTVFGLFHVDVFLRVYQLPWHSYSMGTMIFAAINTANDVLGAWLLDKAATKRSRSDLIGISGVIFSLFFLAPFFRWKDPSPNGYYDEAHFVISICMYDTMYSFTTILLGSLVTDNHTLTDKERVSVLASGKVLSLVTTFAVSKIGLVIFDQDDMKKFRLFLVCLSAIVTVIFLLAQTMAHYHIFIRWESMRIIFLDVKHEKPPIHKSSEKLIPRQVVLDFWKHDNFWAWIWMELLLEAQNSFYSAFLKTFVDQLLHDEGVSRETCDWLLSSSRPLGLILAILCYIPIRQIGYTKVYNILIAVSFTTSLLMLMTATHQSTTLIAVFLVICPAITAAVVSTGFHLVMSDMVLEMKRIHAMEGRFDEPSLAALFIGVNALFCKPAESILPIVSAHMLENYSLATEDDENVQIVLFQLLVIPPLVFSIVEFMSWRRYTLTPSMTTQMRDNLRLLELNHITPTTGMDSVLPIHTKMSDEDTILS</sequence>
<proteinExistence type="predicted"/>
<evidence type="ECO:0000313" key="4">
    <source>
        <dbReference type="Proteomes" id="UP000693970"/>
    </source>
</evidence>
<feature type="transmembrane region" description="Helical" evidence="2">
    <location>
        <begin position="459"/>
        <end position="482"/>
    </location>
</feature>
<feature type="transmembrane region" description="Helical" evidence="2">
    <location>
        <begin position="120"/>
        <end position="138"/>
    </location>
</feature>
<evidence type="ECO:0000256" key="2">
    <source>
        <dbReference type="SAM" id="Phobius"/>
    </source>
</evidence>
<feature type="transmembrane region" description="Helical" evidence="2">
    <location>
        <begin position="79"/>
        <end position="100"/>
    </location>
</feature>
<comment type="caution">
    <text evidence="3">The sequence shown here is derived from an EMBL/GenBank/DDBJ whole genome shotgun (WGS) entry which is preliminary data.</text>
</comment>
<feature type="transmembrane region" description="Helical" evidence="2">
    <location>
        <begin position="217"/>
        <end position="240"/>
    </location>
</feature>
<accession>A0A9K3KSB5</accession>
<dbReference type="PANTHER" id="PTHR28658:SF1">
    <property type="entry name" value="MAJOR FACILITATOR SUPERFAMILY DOMAIN CONTAINING 13B"/>
    <property type="match status" value="1"/>
</dbReference>
<feature type="transmembrane region" description="Helical" evidence="2">
    <location>
        <begin position="181"/>
        <end position="205"/>
    </location>
</feature>
<reference evidence="3" key="2">
    <citation type="submission" date="2021-04" db="EMBL/GenBank/DDBJ databases">
        <authorList>
            <person name="Podell S."/>
        </authorList>
    </citation>
    <scope>NUCLEOTIDE SEQUENCE</scope>
    <source>
        <strain evidence="3">Hildebrandi</strain>
    </source>
</reference>
<keyword evidence="2" id="KW-0472">Membrane</keyword>
<protein>
    <submittedName>
        <fullName evidence="3">Uncharacterized protein</fullName>
    </submittedName>
</protein>
<feature type="transmembrane region" description="Helical" evidence="2">
    <location>
        <begin position="388"/>
        <end position="408"/>
    </location>
</feature>
<dbReference type="PANTHER" id="PTHR28658">
    <property type="entry name" value="TRANSMEMBRANE PROTEIN 180"/>
    <property type="match status" value="1"/>
</dbReference>
<feature type="transmembrane region" description="Helical" evidence="2">
    <location>
        <begin position="502"/>
        <end position="523"/>
    </location>
</feature>
<dbReference type="EMBL" id="JAGRRH010000019">
    <property type="protein sequence ID" value="KAG7349013.1"/>
    <property type="molecule type" value="Genomic_DNA"/>
</dbReference>
<keyword evidence="2" id="KW-0812">Transmembrane</keyword>
<feature type="transmembrane region" description="Helical" evidence="2">
    <location>
        <begin position="150"/>
        <end position="169"/>
    </location>
</feature>
<feature type="compositionally biased region" description="Polar residues" evidence="1">
    <location>
        <begin position="18"/>
        <end position="35"/>
    </location>
</feature>
<feature type="transmembrane region" description="Helical" evidence="2">
    <location>
        <begin position="252"/>
        <end position="274"/>
    </location>
</feature>
<reference evidence="3" key="1">
    <citation type="journal article" date="2021" name="Sci. Rep.">
        <title>Diploid genomic architecture of Nitzschia inconspicua, an elite biomass production diatom.</title>
        <authorList>
            <person name="Oliver A."/>
            <person name="Podell S."/>
            <person name="Pinowska A."/>
            <person name="Traller J.C."/>
            <person name="Smith S.R."/>
            <person name="McClure R."/>
            <person name="Beliaev A."/>
            <person name="Bohutskyi P."/>
            <person name="Hill E.A."/>
            <person name="Rabines A."/>
            <person name="Zheng H."/>
            <person name="Allen L.Z."/>
            <person name="Kuo A."/>
            <person name="Grigoriev I.V."/>
            <person name="Allen A.E."/>
            <person name="Hazlebeck D."/>
            <person name="Allen E.E."/>
        </authorList>
    </citation>
    <scope>NUCLEOTIDE SEQUENCE</scope>
    <source>
        <strain evidence="3">Hildebrandi</strain>
    </source>
</reference>
<keyword evidence="2" id="KW-1133">Transmembrane helix</keyword>
<feature type="region of interest" description="Disordered" evidence="1">
    <location>
        <begin position="1"/>
        <end position="35"/>
    </location>
</feature>
<dbReference type="Proteomes" id="UP000693970">
    <property type="component" value="Unassembled WGS sequence"/>
</dbReference>
<organism evidence="3 4">
    <name type="scientific">Nitzschia inconspicua</name>
    <dbReference type="NCBI Taxonomy" id="303405"/>
    <lineage>
        <taxon>Eukaryota</taxon>
        <taxon>Sar</taxon>
        <taxon>Stramenopiles</taxon>
        <taxon>Ochrophyta</taxon>
        <taxon>Bacillariophyta</taxon>
        <taxon>Bacillariophyceae</taxon>
        <taxon>Bacillariophycidae</taxon>
        <taxon>Bacillariales</taxon>
        <taxon>Bacillariaceae</taxon>
        <taxon>Nitzschia</taxon>
    </lineage>
</organism>
<keyword evidence="4" id="KW-1185">Reference proteome</keyword>
<dbReference type="AlphaFoldDB" id="A0A9K3KSB5"/>
<dbReference type="OrthoDB" id="62987at2759"/>